<sequence>MLEDDRKKVEKGSSADREDEAKCCDELECCVSELQDSLRNLSQETVAKRSRSSGTTFKDSGILERNMERNDFAAEMVLPEEKRGFRKLGKVLQQAEYCGDTSRVTFRGISAAEEPIFTILQMTWKFPDNEDVTSEEAAIFA</sequence>
<protein>
    <submittedName>
        <fullName evidence="2">Uncharacterized protein</fullName>
    </submittedName>
</protein>
<accession>A0AAW2IE46</accession>
<feature type="region of interest" description="Disordered" evidence="1">
    <location>
        <begin position="1"/>
        <end position="22"/>
    </location>
</feature>
<organism evidence="2">
    <name type="scientific">Menopon gallinae</name>
    <name type="common">poultry shaft louse</name>
    <dbReference type="NCBI Taxonomy" id="328185"/>
    <lineage>
        <taxon>Eukaryota</taxon>
        <taxon>Metazoa</taxon>
        <taxon>Ecdysozoa</taxon>
        <taxon>Arthropoda</taxon>
        <taxon>Hexapoda</taxon>
        <taxon>Insecta</taxon>
        <taxon>Pterygota</taxon>
        <taxon>Neoptera</taxon>
        <taxon>Paraneoptera</taxon>
        <taxon>Psocodea</taxon>
        <taxon>Troctomorpha</taxon>
        <taxon>Phthiraptera</taxon>
        <taxon>Amblycera</taxon>
        <taxon>Menoponidae</taxon>
        <taxon>Menopon</taxon>
    </lineage>
</organism>
<dbReference type="EMBL" id="JARGDH010000001">
    <property type="protein sequence ID" value="KAL0280494.1"/>
    <property type="molecule type" value="Genomic_DNA"/>
</dbReference>
<evidence type="ECO:0000313" key="2">
    <source>
        <dbReference type="EMBL" id="KAL0280494.1"/>
    </source>
</evidence>
<dbReference type="AlphaFoldDB" id="A0AAW2IE46"/>
<comment type="caution">
    <text evidence="2">The sequence shown here is derived from an EMBL/GenBank/DDBJ whole genome shotgun (WGS) entry which is preliminary data.</text>
</comment>
<name>A0AAW2IE46_9NEOP</name>
<gene>
    <name evidence="2" type="ORF">PYX00_001764</name>
</gene>
<proteinExistence type="predicted"/>
<reference evidence="2" key="1">
    <citation type="journal article" date="2024" name="Gigascience">
        <title>Chromosome-level genome of the poultry shaft louse Menopon gallinae provides insight into the host-switching and adaptive evolution of parasitic lice.</title>
        <authorList>
            <person name="Xu Y."/>
            <person name="Ma L."/>
            <person name="Liu S."/>
            <person name="Liang Y."/>
            <person name="Liu Q."/>
            <person name="He Z."/>
            <person name="Tian L."/>
            <person name="Duan Y."/>
            <person name="Cai W."/>
            <person name="Li H."/>
            <person name="Song F."/>
        </authorList>
    </citation>
    <scope>NUCLEOTIDE SEQUENCE</scope>
    <source>
        <strain evidence="2">Cailab_2023a</strain>
    </source>
</reference>
<evidence type="ECO:0000256" key="1">
    <source>
        <dbReference type="SAM" id="MobiDB-lite"/>
    </source>
</evidence>